<proteinExistence type="predicted"/>
<accession>A0A7W9FGF0</accession>
<dbReference type="EMBL" id="JACHOR010000003">
    <property type="protein sequence ID" value="MBB5746578.1"/>
    <property type="molecule type" value="Genomic_DNA"/>
</dbReference>
<reference evidence="2 3" key="1">
    <citation type="submission" date="2020-08" db="EMBL/GenBank/DDBJ databases">
        <title>Genomic Encyclopedia of Type Strains, Phase IV (KMG-IV): sequencing the most valuable type-strain genomes for metagenomic binning, comparative biology and taxonomic classification.</title>
        <authorList>
            <person name="Goeker M."/>
        </authorList>
    </citation>
    <scope>NUCLEOTIDE SEQUENCE [LARGE SCALE GENOMIC DNA]</scope>
    <source>
        <strain evidence="2 3">DSM 4737</strain>
    </source>
</reference>
<dbReference type="AlphaFoldDB" id="A0A7W9FGF0"/>
<keyword evidence="3" id="KW-1185">Reference proteome</keyword>
<sequence length="125" mass="14110">MLNDWREEREIREVLKGLARQRVALILQPGDVRVIERALMDSDRTDAILLTCEMRGWVEIMERAVPRGRLAPDGSLPKGPMFDSVGHTYKLTDSGWNAINRSHVWTMLGGFLAFLSLLATFVVAS</sequence>
<evidence type="ECO:0000256" key="1">
    <source>
        <dbReference type="SAM" id="Phobius"/>
    </source>
</evidence>
<dbReference type="Proteomes" id="UP000545037">
    <property type="component" value="Unassembled WGS sequence"/>
</dbReference>
<keyword evidence="1" id="KW-1133">Transmembrane helix</keyword>
<keyword evidence="1" id="KW-0472">Membrane</keyword>
<organism evidence="2 3">
    <name type="scientific">Brevundimonas variabilis</name>
    <dbReference type="NCBI Taxonomy" id="74312"/>
    <lineage>
        <taxon>Bacteria</taxon>
        <taxon>Pseudomonadati</taxon>
        <taxon>Pseudomonadota</taxon>
        <taxon>Alphaproteobacteria</taxon>
        <taxon>Caulobacterales</taxon>
        <taxon>Caulobacteraceae</taxon>
        <taxon>Brevundimonas</taxon>
    </lineage>
</organism>
<name>A0A7W9FGF0_9CAUL</name>
<keyword evidence="1" id="KW-0812">Transmembrane</keyword>
<dbReference type="RefSeq" id="WP_183213529.1">
    <property type="nucleotide sequence ID" value="NZ_JACHOR010000003.1"/>
</dbReference>
<protein>
    <submittedName>
        <fullName evidence="2">Uncharacterized protein</fullName>
    </submittedName>
</protein>
<evidence type="ECO:0000313" key="3">
    <source>
        <dbReference type="Proteomes" id="UP000545037"/>
    </source>
</evidence>
<feature type="transmembrane region" description="Helical" evidence="1">
    <location>
        <begin position="104"/>
        <end position="124"/>
    </location>
</feature>
<evidence type="ECO:0000313" key="2">
    <source>
        <dbReference type="EMBL" id="MBB5746578.1"/>
    </source>
</evidence>
<gene>
    <name evidence="2" type="ORF">GGR13_002182</name>
</gene>
<comment type="caution">
    <text evidence="2">The sequence shown here is derived from an EMBL/GenBank/DDBJ whole genome shotgun (WGS) entry which is preliminary data.</text>
</comment>